<dbReference type="Proteomes" id="UP000192936">
    <property type="component" value="Unassembled WGS sequence"/>
</dbReference>
<dbReference type="InterPro" id="IPR018389">
    <property type="entry name" value="DctP_fam"/>
</dbReference>
<proteinExistence type="inferred from homology"/>
<organism evidence="5 6">
    <name type="scientific">Azospirillum oryzae</name>
    <dbReference type="NCBI Taxonomy" id="286727"/>
    <lineage>
        <taxon>Bacteria</taxon>
        <taxon>Pseudomonadati</taxon>
        <taxon>Pseudomonadota</taxon>
        <taxon>Alphaproteobacteria</taxon>
        <taxon>Rhodospirillales</taxon>
        <taxon>Azospirillaceae</taxon>
        <taxon>Azospirillum</taxon>
    </lineage>
</organism>
<gene>
    <name evidence="5" type="ORF">SAMN02982917_6167</name>
</gene>
<dbReference type="AlphaFoldDB" id="A0A1X7HI64"/>
<dbReference type="PANTHER" id="PTHR33376">
    <property type="match status" value="1"/>
</dbReference>
<dbReference type="Gene3D" id="3.40.190.170">
    <property type="entry name" value="Bacterial extracellular solute-binding protein, family 7"/>
    <property type="match status" value="1"/>
</dbReference>
<feature type="signal peptide" evidence="4">
    <location>
        <begin position="1"/>
        <end position="24"/>
    </location>
</feature>
<comment type="similarity">
    <text evidence="1">Belongs to the bacterial solute-binding protein 7 family.</text>
</comment>
<accession>A0A1X7HI64</accession>
<dbReference type="EMBL" id="FXAK01000008">
    <property type="protein sequence ID" value="SMF87092.1"/>
    <property type="molecule type" value="Genomic_DNA"/>
</dbReference>
<keyword evidence="3 4" id="KW-0732">Signal</keyword>
<dbReference type="GO" id="GO:0030288">
    <property type="term" value="C:outer membrane-bounded periplasmic space"/>
    <property type="evidence" value="ECO:0007669"/>
    <property type="project" value="InterPro"/>
</dbReference>
<evidence type="ECO:0000256" key="2">
    <source>
        <dbReference type="ARBA" id="ARBA00022448"/>
    </source>
</evidence>
<evidence type="ECO:0000256" key="1">
    <source>
        <dbReference type="ARBA" id="ARBA00009023"/>
    </source>
</evidence>
<dbReference type="PIRSF" id="PIRSF006470">
    <property type="entry name" value="DctB"/>
    <property type="match status" value="1"/>
</dbReference>
<dbReference type="OrthoDB" id="7375081at2"/>
<dbReference type="RefSeq" id="WP_085091024.1">
    <property type="nucleotide sequence ID" value="NZ_FXAK01000008.1"/>
</dbReference>
<dbReference type="InterPro" id="IPR004682">
    <property type="entry name" value="TRAP_DctP"/>
</dbReference>
<reference evidence="5 6" key="1">
    <citation type="submission" date="2017-04" db="EMBL/GenBank/DDBJ databases">
        <authorList>
            <person name="Afonso C.L."/>
            <person name="Miller P.J."/>
            <person name="Scott M.A."/>
            <person name="Spackman E."/>
            <person name="Goraichik I."/>
            <person name="Dimitrov K.M."/>
            <person name="Suarez D.L."/>
            <person name="Swayne D.E."/>
        </authorList>
    </citation>
    <scope>NUCLEOTIDE SEQUENCE [LARGE SCALE GENOMIC DNA]</scope>
    <source>
        <strain evidence="5 6">A2P</strain>
    </source>
</reference>
<protein>
    <submittedName>
        <fullName evidence="5">Tripartite ATP-independent transporter solute receptor, DctP family</fullName>
    </submittedName>
</protein>
<dbReference type="CDD" id="cd13603">
    <property type="entry name" value="PBP2_TRAP_Siap_TeaA_like"/>
    <property type="match status" value="1"/>
</dbReference>
<name>A0A1X7HI64_9PROT</name>
<dbReference type="Pfam" id="PF03480">
    <property type="entry name" value="DctP"/>
    <property type="match status" value="1"/>
</dbReference>
<evidence type="ECO:0000313" key="6">
    <source>
        <dbReference type="Proteomes" id="UP000192936"/>
    </source>
</evidence>
<dbReference type="InterPro" id="IPR038404">
    <property type="entry name" value="TRAP_DctP_sf"/>
</dbReference>
<dbReference type="STRING" id="286727.SAMN02982917_6167"/>
<feature type="chain" id="PRO_5012575449" evidence="4">
    <location>
        <begin position="25"/>
        <end position="327"/>
    </location>
</feature>
<keyword evidence="5" id="KW-0675">Receptor</keyword>
<dbReference type="GO" id="GO:0055085">
    <property type="term" value="P:transmembrane transport"/>
    <property type="evidence" value="ECO:0007669"/>
    <property type="project" value="InterPro"/>
</dbReference>
<dbReference type="PANTHER" id="PTHR33376:SF7">
    <property type="entry name" value="C4-DICARBOXYLATE-BINDING PROTEIN DCTB"/>
    <property type="match status" value="1"/>
</dbReference>
<keyword evidence="2" id="KW-0813">Transport</keyword>
<evidence type="ECO:0000256" key="3">
    <source>
        <dbReference type="ARBA" id="ARBA00022729"/>
    </source>
</evidence>
<dbReference type="NCBIfam" id="TIGR00787">
    <property type="entry name" value="dctP"/>
    <property type="match status" value="1"/>
</dbReference>
<evidence type="ECO:0000256" key="4">
    <source>
        <dbReference type="SAM" id="SignalP"/>
    </source>
</evidence>
<dbReference type="NCBIfam" id="NF037995">
    <property type="entry name" value="TRAP_S1"/>
    <property type="match status" value="1"/>
</dbReference>
<evidence type="ECO:0000313" key="5">
    <source>
        <dbReference type="EMBL" id="SMF87092.1"/>
    </source>
</evidence>
<sequence length="327" mass="35951">MGYTKALVASILFAGSLMAGAVQAQTEIKLGHVGEPGSLFDRSSQEFARIANEKLGGKAKVVVFGSSQLGGDSEMLKKLKLGTIDLSLPSTVMSSEVPVFGLFELPYLVKDRDHMARIRDEIVTPTLVPAAEKDGFHILGVWENGFRQITNSKRPITKPEDLQGIKLRVPQGVWRVKMFKTYGADPSPLAFSEIFVALQTGVMDGQENPLAQIYPARFYEVQKYLSMSDHVYTPAYLTAGRSWKKFSPEIQKALTEAAREVQPTVYKIAAEMDEDLLKKLKEAGMEVNQVDRAAFVKASAGIYKSFEDEVPQGGELIKKAQALASKS</sequence>